<feature type="non-terminal residue" evidence="2">
    <location>
        <position position="1"/>
    </location>
</feature>
<evidence type="ECO:0000313" key="3">
    <source>
        <dbReference type="Proteomes" id="UP000246800"/>
    </source>
</evidence>
<organism evidence="2 3">
    <name type="scientific">Staphylococcus pseudintermedius</name>
    <dbReference type="NCBI Taxonomy" id="283734"/>
    <lineage>
        <taxon>Bacteria</taxon>
        <taxon>Bacillati</taxon>
        <taxon>Bacillota</taxon>
        <taxon>Bacilli</taxon>
        <taxon>Bacillales</taxon>
        <taxon>Staphylococcaceae</taxon>
        <taxon>Staphylococcus</taxon>
        <taxon>Staphylococcus intermedius group</taxon>
    </lineage>
</organism>
<sequence length="83" mass="9802">QVYGLKYLQDYYKKEFVNNPKQVGLNENMIKQFQNDDYMVAGNKVEHLSQFFFWGAWLSSTDRPGKTFSYTNNWPYDVDAGNT</sequence>
<proteinExistence type="predicted"/>
<comment type="caution">
    <text evidence="2">The sequence shown here is derived from an EMBL/GenBank/DDBJ whole genome shotgun (WGS) entry which is preliminary data.</text>
</comment>
<feature type="domain" description="Nitric oxide reductase subunit B cytochrome c-like" evidence="1">
    <location>
        <begin position="2"/>
        <end position="76"/>
    </location>
</feature>
<gene>
    <name evidence="2" type="ORF">DD902_16130</name>
</gene>
<reference evidence="2 3" key="1">
    <citation type="journal article" date="2018" name="Vet. Microbiol.">
        <title>Clonal diversity and geographic distribution of methicillin-resistant Staphylococcus pseudintermedius from Australian animals: Discovery of novel sequence types.</title>
        <authorList>
            <person name="Worthing K.A."/>
            <person name="Abraham S."/>
            <person name="Coombs G.W."/>
            <person name="Pang S."/>
            <person name="Saputra S."/>
            <person name="Jordan D."/>
            <person name="Trott D.J."/>
            <person name="Norris J.M."/>
        </authorList>
    </citation>
    <scope>NUCLEOTIDE SEQUENCE [LARGE SCALE GENOMIC DNA]</scope>
    <source>
        <strain evidence="2 3">ST525 1</strain>
    </source>
</reference>
<protein>
    <submittedName>
        <fullName evidence="2">Nitric-oxide reductase large subunit</fullName>
    </submittedName>
</protein>
<dbReference type="Pfam" id="PF22085">
    <property type="entry name" value="NorB_cytochrome_c-like"/>
    <property type="match status" value="1"/>
</dbReference>
<feature type="non-terminal residue" evidence="2">
    <location>
        <position position="83"/>
    </location>
</feature>
<name>A0A317YMS8_STAPS</name>
<accession>A0A317YMS8</accession>
<dbReference type="Proteomes" id="UP000246800">
    <property type="component" value="Unassembled WGS sequence"/>
</dbReference>
<dbReference type="EMBL" id="QEIT01000776">
    <property type="protein sequence ID" value="PWZ66824.1"/>
    <property type="molecule type" value="Genomic_DNA"/>
</dbReference>
<evidence type="ECO:0000259" key="1">
    <source>
        <dbReference type="Pfam" id="PF22085"/>
    </source>
</evidence>
<dbReference type="AlphaFoldDB" id="A0A317YMS8"/>
<dbReference type="InterPro" id="IPR054309">
    <property type="entry name" value="NorB_cytochrome_c-like"/>
</dbReference>
<evidence type="ECO:0000313" key="2">
    <source>
        <dbReference type="EMBL" id="PWZ66824.1"/>
    </source>
</evidence>